<dbReference type="InterPro" id="IPR056884">
    <property type="entry name" value="NPHP3-like_N"/>
</dbReference>
<dbReference type="InterPro" id="IPR007111">
    <property type="entry name" value="NACHT_NTPase"/>
</dbReference>
<feature type="repeat" description="WD" evidence="3">
    <location>
        <begin position="1023"/>
        <end position="1053"/>
    </location>
</feature>
<evidence type="ECO:0000259" key="4">
    <source>
        <dbReference type="PROSITE" id="PS50837"/>
    </source>
</evidence>
<dbReference type="InterPro" id="IPR007751">
    <property type="entry name" value="DUF676_lipase-like"/>
</dbReference>
<dbReference type="PANTHER" id="PTHR10039:SF14">
    <property type="entry name" value="NACHT DOMAIN-CONTAINING PROTEIN"/>
    <property type="match status" value="1"/>
</dbReference>
<keyword evidence="6" id="KW-1185">Reference proteome</keyword>
<dbReference type="Pfam" id="PF24883">
    <property type="entry name" value="NPHP3_N"/>
    <property type="match status" value="1"/>
</dbReference>
<feature type="domain" description="NACHT" evidence="4">
    <location>
        <begin position="446"/>
        <end position="589"/>
    </location>
</feature>
<name>A0A6A6NUR8_9PEZI</name>
<reference evidence="5" key="1">
    <citation type="journal article" date="2020" name="Stud. Mycol.">
        <title>101 Dothideomycetes genomes: a test case for predicting lifestyles and emergence of pathogens.</title>
        <authorList>
            <person name="Haridas S."/>
            <person name="Albert R."/>
            <person name="Binder M."/>
            <person name="Bloem J."/>
            <person name="Labutti K."/>
            <person name="Salamov A."/>
            <person name="Andreopoulos B."/>
            <person name="Baker S."/>
            <person name="Barry K."/>
            <person name="Bills G."/>
            <person name="Bluhm B."/>
            <person name="Cannon C."/>
            <person name="Castanera R."/>
            <person name="Culley D."/>
            <person name="Daum C."/>
            <person name="Ezra D."/>
            <person name="Gonzalez J."/>
            <person name="Henrissat B."/>
            <person name="Kuo A."/>
            <person name="Liang C."/>
            <person name="Lipzen A."/>
            <person name="Lutzoni F."/>
            <person name="Magnuson J."/>
            <person name="Mondo S."/>
            <person name="Nolan M."/>
            <person name="Ohm R."/>
            <person name="Pangilinan J."/>
            <person name="Park H.-J."/>
            <person name="Ramirez L."/>
            <person name="Alfaro M."/>
            <person name="Sun H."/>
            <person name="Tritt A."/>
            <person name="Yoshinaga Y."/>
            <person name="Zwiers L.-H."/>
            <person name="Turgeon B."/>
            <person name="Goodwin S."/>
            <person name="Spatafora J."/>
            <person name="Crous P."/>
            <person name="Grigoriev I."/>
        </authorList>
    </citation>
    <scope>NUCLEOTIDE SEQUENCE</scope>
    <source>
        <strain evidence="5">ATCC 16933</strain>
    </source>
</reference>
<keyword evidence="2" id="KW-0677">Repeat</keyword>
<dbReference type="InterPro" id="IPR036322">
    <property type="entry name" value="WD40_repeat_dom_sf"/>
</dbReference>
<dbReference type="PANTHER" id="PTHR10039">
    <property type="entry name" value="AMELOGENIN"/>
    <property type="match status" value="1"/>
</dbReference>
<dbReference type="InterPro" id="IPR015943">
    <property type="entry name" value="WD40/YVTN_repeat-like_dom_sf"/>
</dbReference>
<dbReference type="Gene3D" id="3.40.50.300">
    <property type="entry name" value="P-loop containing nucleotide triphosphate hydrolases"/>
    <property type="match status" value="1"/>
</dbReference>
<dbReference type="InterPro" id="IPR029058">
    <property type="entry name" value="AB_hydrolase_fold"/>
</dbReference>
<evidence type="ECO:0000256" key="2">
    <source>
        <dbReference type="ARBA" id="ARBA00022737"/>
    </source>
</evidence>
<proteinExistence type="inferred from homology"/>
<dbReference type="OrthoDB" id="538223at2759"/>
<accession>A0A6A6NUR8</accession>
<protein>
    <recommendedName>
        <fullName evidence="4">NACHT domain-containing protein</fullName>
    </recommendedName>
</protein>
<evidence type="ECO:0000313" key="5">
    <source>
        <dbReference type="EMBL" id="KAF2455214.1"/>
    </source>
</evidence>
<dbReference type="SUPFAM" id="SSF52540">
    <property type="entry name" value="P-loop containing nucleoside triphosphate hydrolases"/>
    <property type="match status" value="1"/>
</dbReference>
<dbReference type="EMBL" id="MU001687">
    <property type="protein sequence ID" value="KAF2455214.1"/>
    <property type="molecule type" value="Genomic_DNA"/>
</dbReference>
<sequence length="1161" mass="129770">MQNEHLAYRVQGIPLGYGRERTERLLRRLVGDVAVSVRSLAVAIDWRSEVATVSFAGTAAALSGGRSEWRFYPAASDLDPSGADCRGDDGAPSSDPIVVDTHFLGLTPLKSFDDASKHRVDLLAISGLGGHAFGSFKERGGPHMWLRDSLLAGLEGSRVLLYGYDARVHASQSFQDLEALGSALKECVHFLAQSSGHKPLGFIAHSLGGLVVKEAIIQMSHATAFYGDSSRSICGAFFFGVPSQGMKVESLISMAKDQPNQALLHSLGTESQTLRKQHREFLKAFDSRDTWMCCFYETSSSPTALPVDGRWKMCGPPALLVSCNSATHCRPWEDTTYNVQALPRNHSDLVKYSRFDPDYLTVLSKLRTFIKRTENVFLRTSEPIGFGSDHNPEDLNKQCVRDLRLTDPRSDMDRIEQDKGGLIDASAGLVLSHPDLRGWRDNSKARLLWINGDAGKGKTMMTIALVRKFFGQSDLLSFVFCESTRSSFNSAVSVLRGLIYLIVIRRPILVRCLEQEFNHAGSRLFEGPNAFFDLKRILLRILQERHLGPTYLIVDALDECDSGLQELLELIGKDSLSLPPTVRWIVASRYRKEIECRLERGDPRQLTRLKLDSDKVSNAVRAFIAEKVETLAQEGHYDEQLRQEVKHYLEENANDTFLWVSLVCKALGDDLTSKVRSKLKKFPPGLGQLYKRMIGQLLGQEDEDDVDHCRRILVAATLAYRPLSLKELGATAGLPPELSDRPEDLRRLVYRCGSFLSVQGDLVSFVHQSAKDFLISREESRIFPTTTAEEHRKVACRLVICMSRSLKKDVCGIGSLGDLSDHQRRRISFEPLAHVRYACCFWIDHLCQLERTELAIDALKDDGMVHRFLREHLLHWLEALGLMREMPRGVQSLQRLQAMLDSIRRPELSAFVADAVRFVRSSAFVIQKAPLQTYCSALVFSPRKSIVRQQFSDQSPSWLRRGPTVDGEWGPLLLTPEGHTAWVHAVAFSPDGWTVASGSWDETVKLWDPGSGSLLRTLEGHTAFSPDGRTVASGSWDRTVKLWDPGSGELLRTFNRDSIVFEVSFSSDGQWLYTNKDRVHLAAPHPGRVENLGRPAPASGLGRGIFVSGGEWVCQGEKELLWLPQEYRSRCTASRGDVLAMGHESGRVSFMSFDMTALEGF</sequence>
<dbReference type="PROSITE" id="PS50082">
    <property type="entry name" value="WD_REPEATS_2"/>
    <property type="match status" value="2"/>
</dbReference>
<evidence type="ECO:0000256" key="3">
    <source>
        <dbReference type="PROSITE-ProRule" id="PRU00221"/>
    </source>
</evidence>
<comment type="similarity">
    <text evidence="1">Belongs to the putative lipase ROG1 family.</text>
</comment>
<dbReference type="Gene3D" id="3.40.50.1820">
    <property type="entry name" value="alpha/beta hydrolase"/>
    <property type="match status" value="1"/>
</dbReference>
<dbReference type="SUPFAM" id="SSF50978">
    <property type="entry name" value="WD40 repeat-like"/>
    <property type="match status" value="1"/>
</dbReference>
<dbReference type="Proteomes" id="UP000799766">
    <property type="component" value="Unassembled WGS sequence"/>
</dbReference>
<dbReference type="InterPro" id="IPR001680">
    <property type="entry name" value="WD40_rpt"/>
</dbReference>
<gene>
    <name evidence="5" type="ORF">BDY21DRAFT_324439</name>
</gene>
<dbReference type="PROSITE" id="PS50837">
    <property type="entry name" value="NACHT"/>
    <property type="match status" value="1"/>
</dbReference>
<dbReference type="PROSITE" id="PS50294">
    <property type="entry name" value="WD_REPEATS_REGION"/>
    <property type="match status" value="1"/>
</dbReference>
<dbReference type="Pfam" id="PF05057">
    <property type="entry name" value="DUF676"/>
    <property type="match status" value="1"/>
</dbReference>
<organism evidence="5 6">
    <name type="scientific">Lineolata rhizophorae</name>
    <dbReference type="NCBI Taxonomy" id="578093"/>
    <lineage>
        <taxon>Eukaryota</taxon>
        <taxon>Fungi</taxon>
        <taxon>Dikarya</taxon>
        <taxon>Ascomycota</taxon>
        <taxon>Pezizomycotina</taxon>
        <taxon>Dothideomycetes</taxon>
        <taxon>Dothideomycetes incertae sedis</taxon>
        <taxon>Lineolatales</taxon>
        <taxon>Lineolataceae</taxon>
        <taxon>Lineolata</taxon>
    </lineage>
</organism>
<feature type="repeat" description="WD" evidence="3">
    <location>
        <begin position="976"/>
        <end position="1017"/>
    </location>
</feature>
<dbReference type="Gene3D" id="2.130.10.10">
    <property type="entry name" value="YVTN repeat-like/Quinoprotein amine dehydrogenase"/>
    <property type="match status" value="1"/>
</dbReference>
<dbReference type="InterPro" id="IPR027417">
    <property type="entry name" value="P-loop_NTPase"/>
</dbReference>
<keyword evidence="3" id="KW-0853">WD repeat</keyword>
<evidence type="ECO:0000256" key="1">
    <source>
        <dbReference type="ARBA" id="ARBA00007920"/>
    </source>
</evidence>
<dbReference type="Pfam" id="PF00400">
    <property type="entry name" value="WD40"/>
    <property type="match status" value="2"/>
</dbReference>
<dbReference type="SUPFAM" id="SSF53474">
    <property type="entry name" value="alpha/beta-Hydrolases"/>
    <property type="match status" value="1"/>
</dbReference>
<evidence type="ECO:0000313" key="6">
    <source>
        <dbReference type="Proteomes" id="UP000799766"/>
    </source>
</evidence>
<dbReference type="AlphaFoldDB" id="A0A6A6NUR8"/>
<dbReference type="SMART" id="SM00320">
    <property type="entry name" value="WD40"/>
    <property type="match status" value="2"/>
</dbReference>